<dbReference type="VEuPathDB" id="AmoebaDB:FDP41_010566"/>
<proteinExistence type="predicted"/>
<comment type="caution">
    <text evidence="1">The sequence shown here is derived from an EMBL/GenBank/DDBJ whole genome shotgun (WGS) entry which is preliminary data.</text>
</comment>
<evidence type="ECO:0000313" key="1">
    <source>
        <dbReference type="EMBL" id="KAF0983501.1"/>
    </source>
</evidence>
<protein>
    <submittedName>
        <fullName evidence="1">Uncharacterized protein</fullName>
    </submittedName>
</protein>
<keyword evidence="2" id="KW-1185">Reference proteome</keyword>
<dbReference type="RefSeq" id="XP_044568214.1">
    <property type="nucleotide sequence ID" value="XM_044700878.1"/>
</dbReference>
<accession>A0A6A5C8M6</accession>
<reference evidence="1 2" key="1">
    <citation type="journal article" date="2019" name="Sci. Rep.">
        <title>Nanopore sequencing improves the draft genome of the human pathogenic amoeba Naegleria fowleri.</title>
        <authorList>
            <person name="Liechti N."/>
            <person name="Schurch N."/>
            <person name="Bruggmann R."/>
            <person name="Wittwer M."/>
        </authorList>
    </citation>
    <scope>NUCLEOTIDE SEQUENCE [LARGE SCALE GENOMIC DNA]</scope>
    <source>
        <strain evidence="1 2">ATCC 30894</strain>
    </source>
</reference>
<name>A0A6A5C8M6_NAEFO</name>
<dbReference type="GeneID" id="68117781"/>
<dbReference type="VEuPathDB" id="AmoebaDB:NF0107250"/>
<dbReference type="EMBL" id="VFQX01000006">
    <property type="protein sequence ID" value="KAF0983501.1"/>
    <property type="molecule type" value="Genomic_DNA"/>
</dbReference>
<gene>
    <name evidence="1" type="ORF">FDP41_010566</name>
</gene>
<organism evidence="1 2">
    <name type="scientific">Naegleria fowleri</name>
    <name type="common">Brain eating amoeba</name>
    <dbReference type="NCBI Taxonomy" id="5763"/>
    <lineage>
        <taxon>Eukaryota</taxon>
        <taxon>Discoba</taxon>
        <taxon>Heterolobosea</taxon>
        <taxon>Tetramitia</taxon>
        <taxon>Eutetramitia</taxon>
        <taxon>Vahlkampfiidae</taxon>
        <taxon>Naegleria</taxon>
    </lineage>
</organism>
<dbReference type="VEuPathDB" id="AmoebaDB:NfTy_082280"/>
<sequence>MTTVQRRCNNNSNHRHFNTHAHKCAEPGCTGSLSRYCFEHQKWFSESTFARNHSLCNQQPTTQQTPNNTPITFVQQNFNDQNQLTENHHNYSIKDSKYSINIIEGWPIQKLWKITSGDHDVKNYIDKGKHDVVTKLWNFIKEKDLHHQFISELQSQDYVIMTTDEFNNVKQEERVKGAKQHHTDLREISENYSLREKGLYLSQNGLDKKRKGETLESVQEMNDRLNSQPSKPQGLPNYFTDEVKDMVFKAIEEAMREHKDFFKVNKSKIADDIKKQLPDTDEYRKIKSSLTQTKKGYYVSLIYREKTGISLSQL</sequence>
<dbReference type="AlphaFoldDB" id="A0A6A5C8M6"/>
<evidence type="ECO:0000313" key="2">
    <source>
        <dbReference type="Proteomes" id="UP000444721"/>
    </source>
</evidence>
<dbReference type="Proteomes" id="UP000444721">
    <property type="component" value="Unassembled WGS sequence"/>
</dbReference>